<feature type="binding site" evidence="1">
    <location>
        <position position="143"/>
    </location>
    <ligand>
        <name>Ni(2+)</name>
        <dbReference type="ChEBI" id="CHEBI:49786"/>
    </ligand>
</feature>
<evidence type="ECO:0000313" key="5">
    <source>
        <dbReference type="Proteomes" id="UP000657006"/>
    </source>
</evidence>
<feature type="domain" description="3H" evidence="2">
    <location>
        <begin position="72"/>
        <end position="164"/>
    </location>
</feature>
<dbReference type="GO" id="GO:0046872">
    <property type="term" value="F:metal ion binding"/>
    <property type="evidence" value="ECO:0007669"/>
    <property type="project" value="UniProtKB-KW"/>
</dbReference>
<dbReference type="Gene3D" id="1.10.10.10">
    <property type="entry name" value="Winged helix-like DNA-binding domain superfamily/Winged helix DNA-binding domain"/>
    <property type="match status" value="1"/>
</dbReference>
<accession>A0A926DSB7</accession>
<feature type="binding site" evidence="1">
    <location>
        <position position="145"/>
    </location>
    <ligand>
        <name>Ni(2+)</name>
        <dbReference type="ChEBI" id="CHEBI:49786"/>
    </ligand>
</feature>
<dbReference type="SUPFAM" id="SSF75500">
    <property type="entry name" value="Putative transcriptional regulator TM1602, C-terminal domain"/>
    <property type="match status" value="1"/>
</dbReference>
<sequence length="171" mass="19205">MKNSQRRDEILKILKQASQPVPGTDLAQRFQVSRQVIVQDIAILRASDEKILPTARGYMMMPEGAQGVRRVIAVSHGMEGMRRELELMVDMGAKVLNVIVEHDVYGSIQGDLMIENRRDVDAFMDKIENGSSAPLYCLTSGDHYHTIEARDEETLDAVEEALMQEFGANQN</sequence>
<dbReference type="InterPro" id="IPR013196">
    <property type="entry name" value="HTH_11"/>
</dbReference>
<proteinExistence type="predicted"/>
<dbReference type="SUPFAM" id="SSF46785">
    <property type="entry name" value="Winged helix' DNA-binding domain"/>
    <property type="match status" value="1"/>
</dbReference>
<evidence type="ECO:0000259" key="2">
    <source>
        <dbReference type="Pfam" id="PF02829"/>
    </source>
</evidence>
<dbReference type="PANTHER" id="PTHR40068">
    <property type="entry name" value="TRANSCRIPTION REPRESSOR NIAR-RELATED"/>
    <property type="match status" value="1"/>
</dbReference>
<evidence type="ECO:0000259" key="3">
    <source>
        <dbReference type="Pfam" id="PF08279"/>
    </source>
</evidence>
<keyword evidence="1" id="KW-0479">Metal-binding</keyword>
<comment type="caution">
    <text evidence="4">The sequence shown here is derived from an EMBL/GenBank/DDBJ whole genome shotgun (WGS) entry which is preliminary data.</text>
</comment>
<dbReference type="Proteomes" id="UP000657006">
    <property type="component" value="Unassembled WGS sequence"/>
</dbReference>
<feature type="binding site" evidence="1">
    <location>
        <position position="76"/>
    </location>
    <ligand>
        <name>Ni(2+)</name>
        <dbReference type="ChEBI" id="CHEBI:49786"/>
    </ligand>
</feature>
<evidence type="ECO:0000256" key="1">
    <source>
        <dbReference type="PIRSR" id="PIRSR037847-1"/>
    </source>
</evidence>
<dbReference type="PANTHER" id="PTHR40068:SF1">
    <property type="entry name" value="TRANSCRIPTION REPRESSOR NIAR-RELATED"/>
    <property type="match status" value="1"/>
</dbReference>
<feature type="binding site" evidence="1">
    <location>
        <position position="84"/>
    </location>
    <ligand>
        <name>Ni(2+)</name>
        <dbReference type="ChEBI" id="CHEBI:49786"/>
    </ligand>
</feature>
<dbReference type="InterPro" id="IPR035922">
    <property type="entry name" value="3H_dom_sf"/>
</dbReference>
<dbReference type="InterPro" id="IPR026043">
    <property type="entry name" value="NadR"/>
</dbReference>
<gene>
    <name evidence="4" type="ORF">H8730_09050</name>
</gene>
<evidence type="ECO:0000313" key="4">
    <source>
        <dbReference type="EMBL" id="MBC8543691.1"/>
    </source>
</evidence>
<dbReference type="InterPro" id="IPR036390">
    <property type="entry name" value="WH_DNA-bd_sf"/>
</dbReference>
<feature type="domain" description="Helix-turn-helix type 11" evidence="3">
    <location>
        <begin position="6"/>
        <end position="58"/>
    </location>
</feature>
<keyword evidence="1" id="KW-0533">Nickel</keyword>
<reference evidence="4" key="1">
    <citation type="submission" date="2020-08" db="EMBL/GenBank/DDBJ databases">
        <title>Genome public.</title>
        <authorList>
            <person name="Liu C."/>
            <person name="Sun Q."/>
        </authorList>
    </citation>
    <scope>NUCLEOTIDE SEQUENCE</scope>
    <source>
        <strain evidence="4">NSJ-32</strain>
    </source>
</reference>
<protein>
    <submittedName>
        <fullName evidence="4">Transcription repressor NadR</fullName>
    </submittedName>
</protein>
<dbReference type="Pfam" id="PF02829">
    <property type="entry name" value="3H"/>
    <property type="match status" value="1"/>
</dbReference>
<dbReference type="PIRSF" id="PIRSF037847">
    <property type="entry name" value="NiaR"/>
    <property type="match status" value="1"/>
</dbReference>
<dbReference type="Gene3D" id="3.30.1340.20">
    <property type="entry name" value="3H domain"/>
    <property type="match status" value="1"/>
</dbReference>
<dbReference type="InterPro" id="IPR036388">
    <property type="entry name" value="WH-like_DNA-bd_sf"/>
</dbReference>
<name>A0A926DSB7_9FIRM</name>
<dbReference type="AlphaFoldDB" id="A0A926DSB7"/>
<organism evidence="4 5">
    <name type="scientific">Bianquea renquensis</name>
    <dbReference type="NCBI Taxonomy" id="2763661"/>
    <lineage>
        <taxon>Bacteria</taxon>
        <taxon>Bacillati</taxon>
        <taxon>Bacillota</taxon>
        <taxon>Clostridia</taxon>
        <taxon>Eubacteriales</taxon>
        <taxon>Bianqueaceae</taxon>
        <taxon>Bianquea</taxon>
    </lineage>
</organism>
<keyword evidence="5" id="KW-1185">Reference proteome</keyword>
<dbReference type="InterPro" id="IPR004173">
    <property type="entry name" value="3H_domain"/>
</dbReference>
<dbReference type="EMBL" id="JACRSQ010000011">
    <property type="protein sequence ID" value="MBC8543691.1"/>
    <property type="molecule type" value="Genomic_DNA"/>
</dbReference>
<dbReference type="Pfam" id="PF08279">
    <property type="entry name" value="HTH_11"/>
    <property type="match status" value="1"/>
</dbReference>